<name>A0A6A6X864_9PLEO</name>
<keyword evidence="2" id="KW-0732">Signal</keyword>
<feature type="region of interest" description="Disordered" evidence="1">
    <location>
        <begin position="434"/>
        <end position="468"/>
    </location>
</feature>
<accession>A0A6A6X864</accession>
<evidence type="ECO:0000313" key="3">
    <source>
        <dbReference type="EMBL" id="KAF2792680.1"/>
    </source>
</evidence>
<evidence type="ECO:0000256" key="1">
    <source>
        <dbReference type="SAM" id="MobiDB-lite"/>
    </source>
</evidence>
<organism evidence="3 4">
    <name type="scientific">Melanomma pulvis-pyrius CBS 109.77</name>
    <dbReference type="NCBI Taxonomy" id="1314802"/>
    <lineage>
        <taxon>Eukaryota</taxon>
        <taxon>Fungi</taxon>
        <taxon>Dikarya</taxon>
        <taxon>Ascomycota</taxon>
        <taxon>Pezizomycotina</taxon>
        <taxon>Dothideomycetes</taxon>
        <taxon>Pleosporomycetidae</taxon>
        <taxon>Pleosporales</taxon>
        <taxon>Melanommataceae</taxon>
        <taxon>Melanomma</taxon>
    </lineage>
</organism>
<gene>
    <name evidence="3" type="ORF">K505DRAFT_362687</name>
</gene>
<keyword evidence="4" id="KW-1185">Reference proteome</keyword>
<reference evidence="3" key="1">
    <citation type="journal article" date="2020" name="Stud. Mycol.">
        <title>101 Dothideomycetes genomes: a test case for predicting lifestyles and emergence of pathogens.</title>
        <authorList>
            <person name="Haridas S."/>
            <person name="Albert R."/>
            <person name="Binder M."/>
            <person name="Bloem J."/>
            <person name="Labutti K."/>
            <person name="Salamov A."/>
            <person name="Andreopoulos B."/>
            <person name="Baker S."/>
            <person name="Barry K."/>
            <person name="Bills G."/>
            <person name="Bluhm B."/>
            <person name="Cannon C."/>
            <person name="Castanera R."/>
            <person name="Culley D."/>
            <person name="Daum C."/>
            <person name="Ezra D."/>
            <person name="Gonzalez J."/>
            <person name="Henrissat B."/>
            <person name="Kuo A."/>
            <person name="Liang C."/>
            <person name="Lipzen A."/>
            <person name="Lutzoni F."/>
            <person name="Magnuson J."/>
            <person name="Mondo S."/>
            <person name="Nolan M."/>
            <person name="Ohm R."/>
            <person name="Pangilinan J."/>
            <person name="Park H.-J."/>
            <person name="Ramirez L."/>
            <person name="Alfaro M."/>
            <person name="Sun H."/>
            <person name="Tritt A."/>
            <person name="Yoshinaga Y."/>
            <person name="Zwiers L.-H."/>
            <person name="Turgeon B."/>
            <person name="Goodwin S."/>
            <person name="Spatafora J."/>
            <person name="Crous P."/>
            <person name="Grigoriev I."/>
        </authorList>
    </citation>
    <scope>NUCLEOTIDE SEQUENCE</scope>
    <source>
        <strain evidence="3">CBS 109.77</strain>
    </source>
</reference>
<evidence type="ECO:0008006" key="5">
    <source>
        <dbReference type="Google" id="ProtNLM"/>
    </source>
</evidence>
<feature type="compositionally biased region" description="Low complexity" evidence="1">
    <location>
        <begin position="33"/>
        <end position="44"/>
    </location>
</feature>
<proteinExistence type="predicted"/>
<dbReference type="AlphaFoldDB" id="A0A6A6X864"/>
<protein>
    <recommendedName>
        <fullName evidence="5">Lytic polysaccharide monooxygenase</fullName>
    </recommendedName>
</protein>
<dbReference type="Proteomes" id="UP000799757">
    <property type="component" value="Unassembled WGS sequence"/>
</dbReference>
<evidence type="ECO:0000256" key="2">
    <source>
        <dbReference type="SAM" id="SignalP"/>
    </source>
</evidence>
<feature type="compositionally biased region" description="Low complexity" evidence="1">
    <location>
        <begin position="439"/>
        <end position="454"/>
    </location>
</feature>
<sequence length="468" mass="50760">MFSTAGSILLLAGVSSAALFARNETSTFPDNLSSTTTPTPTYPSGDPPAIFPSRITDIPEDAFDCWNSHLSYTSLTTSIKYADETDKTVSTRYEVTSQTLYGWYTELIPKWDTTLCDGFPRKTDRQTPTGWYPITGTGTVTTETYIETWMPPSPTCTVADYGTLCSQMYASETSIADRISQAGYSTDWPLDDPTVMEAVLAPPCTTKSTYYPTPTPVTCRLDDSQLRYKVLYWPPQIAGNYSCGPANATVSHVTITPAPTNPGRPNTAHYGDLVMTSPTLYYILDSVQVNTLVDGTYTNPGRTGRWGPIGTAVDGITLSQDPRSTVVSSAIGYCKRKGGRHNGHNECTTSNLPFDLEDLFTVPASKYVGQSGTTVMQGDYTPQYTYPQDLTDEVGLWKTCDMVLGGAVRPTYVALPTDKYMEFNEPWTWDGVIPPEQATPTPTSILTPTPSPGSVSGGLGPVETAVAT</sequence>
<feature type="signal peptide" evidence="2">
    <location>
        <begin position="1"/>
        <end position="17"/>
    </location>
</feature>
<feature type="region of interest" description="Disordered" evidence="1">
    <location>
        <begin position="29"/>
        <end position="48"/>
    </location>
</feature>
<evidence type="ECO:0000313" key="4">
    <source>
        <dbReference type="Proteomes" id="UP000799757"/>
    </source>
</evidence>
<dbReference type="OrthoDB" id="3945787at2759"/>
<dbReference type="EMBL" id="MU001959">
    <property type="protein sequence ID" value="KAF2792680.1"/>
    <property type="molecule type" value="Genomic_DNA"/>
</dbReference>
<feature type="chain" id="PRO_5025656346" description="Lytic polysaccharide monooxygenase" evidence="2">
    <location>
        <begin position="18"/>
        <end position="468"/>
    </location>
</feature>